<keyword evidence="2" id="KW-1185">Reference proteome</keyword>
<accession>A0AAE0C6Q2</accession>
<dbReference type="Proteomes" id="UP001190700">
    <property type="component" value="Unassembled WGS sequence"/>
</dbReference>
<proteinExistence type="predicted"/>
<reference evidence="1 2" key="1">
    <citation type="journal article" date="2015" name="Genome Biol. Evol.">
        <title>Comparative Genomics of a Bacterivorous Green Alga Reveals Evolutionary Causalities and Consequences of Phago-Mixotrophic Mode of Nutrition.</title>
        <authorList>
            <person name="Burns J.A."/>
            <person name="Paasch A."/>
            <person name="Narechania A."/>
            <person name="Kim E."/>
        </authorList>
    </citation>
    <scope>NUCLEOTIDE SEQUENCE [LARGE SCALE GENOMIC DNA]</scope>
    <source>
        <strain evidence="1 2">PLY_AMNH</strain>
    </source>
</reference>
<comment type="caution">
    <text evidence="1">The sequence shown here is derived from an EMBL/GenBank/DDBJ whole genome shotgun (WGS) entry which is preliminary data.</text>
</comment>
<evidence type="ECO:0000313" key="1">
    <source>
        <dbReference type="EMBL" id="KAK3249421.1"/>
    </source>
</evidence>
<sequence>MWREDKVVKVKSSSVVPDATNRDRTGLSLEHVHFIATLMSQNGFQKRVGNQGHDIPVLVRETCESDQGKRSLEKWRRLTKEVVGFPIVEVPKEYFCSLGNGHFTQALNLFRTEATSIFSGQKFKIAEDKDLREALECGVESIVLSRDMPWQDRKFISEMLNRTHDGVTWLVEKNGAITIKKAEFDKKTPQWEALSKVCDAEQLSCLIRSKLGVDYAQAERGYLAKSKL</sequence>
<protein>
    <submittedName>
        <fullName evidence="1">Uncharacterized protein</fullName>
    </submittedName>
</protein>
<organism evidence="1 2">
    <name type="scientific">Cymbomonas tetramitiformis</name>
    <dbReference type="NCBI Taxonomy" id="36881"/>
    <lineage>
        <taxon>Eukaryota</taxon>
        <taxon>Viridiplantae</taxon>
        <taxon>Chlorophyta</taxon>
        <taxon>Pyramimonadophyceae</taxon>
        <taxon>Pyramimonadales</taxon>
        <taxon>Pyramimonadaceae</taxon>
        <taxon>Cymbomonas</taxon>
    </lineage>
</organism>
<gene>
    <name evidence="1" type="ORF">CYMTET_41147</name>
</gene>
<dbReference type="AlphaFoldDB" id="A0AAE0C6Q2"/>
<evidence type="ECO:0000313" key="2">
    <source>
        <dbReference type="Proteomes" id="UP001190700"/>
    </source>
</evidence>
<name>A0AAE0C6Q2_9CHLO</name>
<dbReference type="EMBL" id="LGRX02027355">
    <property type="protein sequence ID" value="KAK3249421.1"/>
    <property type="molecule type" value="Genomic_DNA"/>
</dbReference>